<evidence type="ECO:0000256" key="5">
    <source>
        <dbReference type="ARBA" id="ARBA00022448"/>
    </source>
</evidence>
<dbReference type="GO" id="GO:0005506">
    <property type="term" value="F:iron ion binding"/>
    <property type="evidence" value="ECO:0007669"/>
    <property type="project" value="InterPro"/>
</dbReference>
<keyword evidence="6 15" id="KW-0349">Heme</keyword>
<keyword evidence="8" id="KW-0288">FMN</keyword>
<evidence type="ECO:0000256" key="11">
    <source>
        <dbReference type="ARBA" id="ARBA00022857"/>
    </source>
</evidence>
<evidence type="ECO:0000313" key="17">
    <source>
        <dbReference type="EMBL" id="SME99767.1"/>
    </source>
</evidence>
<dbReference type="Pfam" id="PF00067">
    <property type="entry name" value="p450"/>
    <property type="match status" value="1"/>
</dbReference>
<evidence type="ECO:0000313" key="18">
    <source>
        <dbReference type="Proteomes" id="UP000192907"/>
    </source>
</evidence>
<dbReference type="CDD" id="cd11068">
    <property type="entry name" value="CYP120A1"/>
    <property type="match status" value="1"/>
</dbReference>
<dbReference type="GO" id="GO:0020037">
    <property type="term" value="F:heme binding"/>
    <property type="evidence" value="ECO:0007669"/>
    <property type="project" value="InterPro"/>
</dbReference>
<comment type="cofactor">
    <cofactor evidence="1">
        <name>FMN</name>
        <dbReference type="ChEBI" id="CHEBI:58210"/>
    </cofactor>
</comment>
<evidence type="ECO:0000256" key="7">
    <source>
        <dbReference type="ARBA" id="ARBA00022630"/>
    </source>
</evidence>
<dbReference type="PRINTS" id="PR00385">
    <property type="entry name" value="P450"/>
</dbReference>
<dbReference type="STRING" id="1513793.SAMN06296036_10331"/>
<feature type="binding site" description="axial binding residue" evidence="15">
    <location>
        <position position="457"/>
    </location>
    <ligand>
        <name>heme</name>
        <dbReference type="ChEBI" id="CHEBI:30413"/>
    </ligand>
    <ligandPart>
        <name>Fe</name>
        <dbReference type="ChEBI" id="CHEBI:18248"/>
    </ligandPart>
</feature>
<keyword evidence="10" id="KW-0274">FAD</keyword>
<evidence type="ECO:0000256" key="1">
    <source>
        <dbReference type="ARBA" id="ARBA00001917"/>
    </source>
</evidence>
<gene>
    <name evidence="17" type="ORF">SAMN06296036_10331</name>
</gene>
<dbReference type="PANTHER" id="PTHR24291">
    <property type="entry name" value="CYTOCHROME P450 FAMILY 4"/>
    <property type="match status" value="1"/>
</dbReference>
<dbReference type="PANTHER" id="PTHR24291:SF50">
    <property type="entry name" value="BIFUNCTIONAL ALBAFLAVENONE MONOOXYGENASE_TERPENE SYNTHASE"/>
    <property type="match status" value="1"/>
</dbReference>
<evidence type="ECO:0000256" key="9">
    <source>
        <dbReference type="ARBA" id="ARBA00022723"/>
    </source>
</evidence>
<dbReference type="InterPro" id="IPR001128">
    <property type="entry name" value="Cyt_P450"/>
</dbReference>
<evidence type="ECO:0000256" key="2">
    <source>
        <dbReference type="ARBA" id="ARBA00001974"/>
    </source>
</evidence>
<dbReference type="InterPro" id="IPR050196">
    <property type="entry name" value="Cytochrome_P450_Monoox"/>
</dbReference>
<evidence type="ECO:0000256" key="3">
    <source>
        <dbReference type="ARBA" id="ARBA00010018"/>
    </source>
</evidence>
<accession>A0A1Y6BER6</accession>
<organism evidence="17 18">
    <name type="scientific">Pseudobacteriovorax antillogorgiicola</name>
    <dbReference type="NCBI Taxonomy" id="1513793"/>
    <lineage>
        <taxon>Bacteria</taxon>
        <taxon>Pseudomonadati</taxon>
        <taxon>Bdellovibrionota</taxon>
        <taxon>Oligoflexia</taxon>
        <taxon>Oligoflexales</taxon>
        <taxon>Pseudobacteriovoracaceae</taxon>
        <taxon>Pseudobacteriovorax</taxon>
    </lineage>
</organism>
<comment type="cofactor">
    <cofactor evidence="15">
        <name>heme</name>
        <dbReference type="ChEBI" id="CHEBI:30413"/>
    </cofactor>
</comment>
<keyword evidence="18" id="KW-1185">Reference proteome</keyword>
<protein>
    <submittedName>
        <fullName evidence="17">Cytochrome P450</fullName>
    </submittedName>
</protein>
<dbReference type="FunFam" id="1.10.630.10:FF:000040">
    <property type="entry name" value="Bifunctional cytochrome P450/NADPH--P450 reductase"/>
    <property type="match status" value="1"/>
</dbReference>
<keyword evidence="11" id="KW-0521">NADP</keyword>
<comment type="similarity">
    <text evidence="4 16">Belongs to the cytochrome P450 family.</text>
</comment>
<keyword evidence="9 15" id="KW-0479">Metal-binding</keyword>
<dbReference type="PROSITE" id="PS00086">
    <property type="entry name" value="CYTOCHROME_P450"/>
    <property type="match status" value="1"/>
</dbReference>
<dbReference type="Proteomes" id="UP000192907">
    <property type="component" value="Unassembled WGS sequence"/>
</dbReference>
<reference evidence="18" key="1">
    <citation type="submission" date="2017-04" db="EMBL/GenBank/DDBJ databases">
        <authorList>
            <person name="Varghese N."/>
            <person name="Submissions S."/>
        </authorList>
    </citation>
    <scope>NUCLEOTIDE SEQUENCE [LARGE SCALE GENOMIC DNA]</scope>
    <source>
        <strain evidence="18">RKEM611</strain>
    </source>
</reference>
<comment type="similarity">
    <text evidence="3">In the N-terminal section; belongs to the cytochrome P450 family.</text>
</comment>
<keyword evidence="12 16" id="KW-0560">Oxidoreductase</keyword>
<dbReference type="InterPro" id="IPR017972">
    <property type="entry name" value="Cyt_P450_CS"/>
</dbReference>
<evidence type="ECO:0000256" key="16">
    <source>
        <dbReference type="RuleBase" id="RU000461"/>
    </source>
</evidence>
<keyword evidence="7" id="KW-0285">Flavoprotein</keyword>
<dbReference type="InterPro" id="IPR036396">
    <property type="entry name" value="Cyt_P450_sf"/>
</dbReference>
<dbReference type="RefSeq" id="WP_132316323.1">
    <property type="nucleotide sequence ID" value="NZ_FWZT01000003.1"/>
</dbReference>
<name>A0A1Y6BER6_9BACT</name>
<keyword evidence="13 15" id="KW-0408">Iron</keyword>
<dbReference type="InterPro" id="IPR002401">
    <property type="entry name" value="Cyt_P450_E_grp-I"/>
</dbReference>
<evidence type="ECO:0000256" key="13">
    <source>
        <dbReference type="ARBA" id="ARBA00023004"/>
    </source>
</evidence>
<evidence type="ECO:0000256" key="4">
    <source>
        <dbReference type="ARBA" id="ARBA00010617"/>
    </source>
</evidence>
<evidence type="ECO:0000256" key="10">
    <source>
        <dbReference type="ARBA" id="ARBA00022827"/>
    </source>
</evidence>
<dbReference type="PRINTS" id="PR00463">
    <property type="entry name" value="EP450I"/>
</dbReference>
<keyword evidence="14 16" id="KW-0503">Monooxygenase</keyword>
<dbReference type="GO" id="GO:0016705">
    <property type="term" value="F:oxidoreductase activity, acting on paired donors, with incorporation or reduction of molecular oxygen"/>
    <property type="evidence" value="ECO:0007669"/>
    <property type="project" value="InterPro"/>
</dbReference>
<dbReference type="AlphaFoldDB" id="A0A1Y6BER6"/>
<evidence type="ECO:0000256" key="6">
    <source>
        <dbReference type="ARBA" id="ARBA00022617"/>
    </source>
</evidence>
<dbReference type="OrthoDB" id="9764248at2"/>
<proteinExistence type="inferred from homology"/>
<evidence type="ECO:0000256" key="8">
    <source>
        <dbReference type="ARBA" id="ARBA00022643"/>
    </source>
</evidence>
<evidence type="ECO:0000256" key="12">
    <source>
        <dbReference type="ARBA" id="ARBA00023002"/>
    </source>
</evidence>
<comment type="cofactor">
    <cofactor evidence="2">
        <name>FAD</name>
        <dbReference type="ChEBI" id="CHEBI:57692"/>
    </cofactor>
</comment>
<dbReference type="GO" id="GO:0004497">
    <property type="term" value="F:monooxygenase activity"/>
    <property type="evidence" value="ECO:0007669"/>
    <property type="project" value="UniProtKB-KW"/>
</dbReference>
<dbReference type="SUPFAM" id="SSF48264">
    <property type="entry name" value="Cytochrome P450"/>
    <property type="match status" value="1"/>
</dbReference>
<dbReference type="Gene3D" id="1.10.630.10">
    <property type="entry name" value="Cytochrome P450"/>
    <property type="match status" value="1"/>
</dbReference>
<dbReference type="EMBL" id="FWZT01000003">
    <property type="protein sequence ID" value="SME99767.1"/>
    <property type="molecule type" value="Genomic_DNA"/>
</dbReference>
<evidence type="ECO:0000256" key="14">
    <source>
        <dbReference type="ARBA" id="ARBA00023033"/>
    </source>
</evidence>
<sequence length="509" mass="59159">MQSDLGKVNSILCYVESKRHKSRACLLNPHLLVIEIDFNNYTQIDMTLIPTETEVKDIPGPRPFPLIGHIPYVLSSNPFERMIQLCRRYGGLFRLQLYEDSVVVVTDSDIVEELLDENRFEKRVVGILDSIRPIAGDGLITARNDEENWARAHRVLKPGFGRRAMSHYLPVMIQTTRKLVDRWAKLEGEWLDVNTDFTRLTIEIIGLCGFNYSFNCFEKERLDEFIETIDSILSEATISHQLPPFINRLRPGANKRMRLNQEATAKIFDRIVKERQAKGEWNHHDFLAMMLHGRDPKDGSQLSEENIRYQLISFLIAGHETTRSLLSFTLFFLSKHQTVLDRARTLVDQVFAEGDRDLSFQDLSRLSYLQQILNESLRLWSTAPAFMVGPKEETILRNGYRARKNDTFFIFLAGLHRDPKIWGQNPERFDPDRFAPEAVRVRPAHGYRPFGNGKRSCIGQHFAMTEAQIALAYILYFFDIEGDPCYELKIDHSLTIKPKNFYCRVRKRR</sequence>
<evidence type="ECO:0000256" key="15">
    <source>
        <dbReference type="PIRSR" id="PIRSR602401-1"/>
    </source>
</evidence>
<keyword evidence="5" id="KW-0813">Transport</keyword>